<comment type="caution">
    <text evidence="4">The sequence shown here is derived from an EMBL/GenBank/DDBJ whole genome shotgun (WGS) entry which is preliminary data.</text>
</comment>
<dbReference type="PANTHER" id="PTHR31672">
    <property type="entry name" value="BNACNNG10540D PROTEIN"/>
    <property type="match status" value="1"/>
</dbReference>
<keyword evidence="1" id="KW-0880">Kelch repeat</keyword>
<dbReference type="AlphaFoldDB" id="A0A392NL68"/>
<dbReference type="Pfam" id="PF00646">
    <property type="entry name" value="F-box"/>
    <property type="match status" value="1"/>
</dbReference>
<dbReference type="Gene3D" id="1.20.1280.50">
    <property type="match status" value="1"/>
</dbReference>
<dbReference type="InterPro" id="IPR036047">
    <property type="entry name" value="F-box-like_dom_sf"/>
</dbReference>
<dbReference type="InterPro" id="IPR001810">
    <property type="entry name" value="F-box_dom"/>
</dbReference>
<dbReference type="CDD" id="cd22157">
    <property type="entry name" value="F-box_AtFBW1-like"/>
    <property type="match status" value="1"/>
</dbReference>
<dbReference type="PANTHER" id="PTHR31672:SF12">
    <property type="entry name" value="F-BOX DOMAIN-CONTAINING PROTEIN"/>
    <property type="match status" value="1"/>
</dbReference>
<evidence type="ECO:0000256" key="2">
    <source>
        <dbReference type="ARBA" id="ARBA00022737"/>
    </source>
</evidence>
<name>A0A392NL68_9FABA</name>
<evidence type="ECO:0000259" key="3">
    <source>
        <dbReference type="Pfam" id="PF00646"/>
    </source>
</evidence>
<reference evidence="4 5" key="1">
    <citation type="journal article" date="2018" name="Front. Plant Sci.">
        <title>Red Clover (Trifolium pratense) and Zigzag Clover (T. medium) - A Picture of Genomic Similarities and Differences.</title>
        <authorList>
            <person name="Dluhosova J."/>
            <person name="Istvanek J."/>
            <person name="Nedelnik J."/>
            <person name="Repkova J."/>
        </authorList>
    </citation>
    <scope>NUCLEOTIDE SEQUENCE [LARGE SCALE GENOMIC DNA]</scope>
    <source>
        <strain evidence="5">cv. 10/8</strain>
        <tissue evidence="4">Leaf</tissue>
    </source>
</reference>
<dbReference type="FunFam" id="1.20.1280.50:FF:000008">
    <property type="entry name" value="F-box only protein 6"/>
    <property type="match status" value="1"/>
</dbReference>
<sequence length="128" mass="14619">SMEPLSTKKFRRDRNIGKSSTLSSITGVMKPQIWKKNPEDIFEVVLARLPLAAIFCFRIVCRQWNNLLGSQSFSQHCTQVSEANPWFYATFGNNNYGAIYDPSIKRWYCPIVTLENPVIQVSSAWGLV</sequence>
<feature type="domain" description="F-box" evidence="3">
    <location>
        <begin position="38"/>
        <end position="73"/>
    </location>
</feature>
<evidence type="ECO:0000256" key="1">
    <source>
        <dbReference type="ARBA" id="ARBA00022441"/>
    </source>
</evidence>
<dbReference type="Proteomes" id="UP000265520">
    <property type="component" value="Unassembled WGS sequence"/>
</dbReference>
<keyword evidence="2" id="KW-0677">Repeat</keyword>
<evidence type="ECO:0000313" key="5">
    <source>
        <dbReference type="Proteomes" id="UP000265520"/>
    </source>
</evidence>
<feature type="non-terminal residue" evidence="4">
    <location>
        <position position="1"/>
    </location>
</feature>
<dbReference type="InterPro" id="IPR050796">
    <property type="entry name" value="SCF_F-box_component"/>
</dbReference>
<accession>A0A392NL68</accession>
<evidence type="ECO:0000313" key="4">
    <source>
        <dbReference type="EMBL" id="MCH99835.1"/>
    </source>
</evidence>
<keyword evidence="5" id="KW-1185">Reference proteome</keyword>
<organism evidence="4 5">
    <name type="scientific">Trifolium medium</name>
    <dbReference type="NCBI Taxonomy" id="97028"/>
    <lineage>
        <taxon>Eukaryota</taxon>
        <taxon>Viridiplantae</taxon>
        <taxon>Streptophyta</taxon>
        <taxon>Embryophyta</taxon>
        <taxon>Tracheophyta</taxon>
        <taxon>Spermatophyta</taxon>
        <taxon>Magnoliopsida</taxon>
        <taxon>eudicotyledons</taxon>
        <taxon>Gunneridae</taxon>
        <taxon>Pentapetalae</taxon>
        <taxon>rosids</taxon>
        <taxon>fabids</taxon>
        <taxon>Fabales</taxon>
        <taxon>Fabaceae</taxon>
        <taxon>Papilionoideae</taxon>
        <taxon>50 kb inversion clade</taxon>
        <taxon>NPAAA clade</taxon>
        <taxon>Hologalegina</taxon>
        <taxon>IRL clade</taxon>
        <taxon>Trifolieae</taxon>
        <taxon>Trifolium</taxon>
    </lineage>
</organism>
<dbReference type="SUPFAM" id="SSF81383">
    <property type="entry name" value="F-box domain"/>
    <property type="match status" value="1"/>
</dbReference>
<dbReference type="EMBL" id="LXQA010041463">
    <property type="protein sequence ID" value="MCH99835.1"/>
    <property type="molecule type" value="Genomic_DNA"/>
</dbReference>
<proteinExistence type="predicted"/>
<protein>
    <submittedName>
        <fullName evidence="4">F-box only protein 6-like</fullName>
    </submittedName>
</protein>